<feature type="compositionally biased region" description="Basic and acidic residues" evidence="1">
    <location>
        <begin position="221"/>
        <end position="240"/>
    </location>
</feature>
<feature type="region of interest" description="Disordered" evidence="1">
    <location>
        <begin position="19"/>
        <end position="74"/>
    </location>
</feature>
<feature type="compositionally biased region" description="Polar residues" evidence="1">
    <location>
        <begin position="169"/>
        <end position="188"/>
    </location>
</feature>
<evidence type="ECO:0000313" key="3">
    <source>
        <dbReference type="Proteomes" id="UP001158576"/>
    </source>
</evidence>
<feature type="compositionally biased region" description="Basic residues" evidence="1">
    <location>
        <begin position="191"/>
        <end position="202"/>
    </location>
</feature>
<feature type="compositionally biased region" description="Basic and acidic residues" evidence="1">
    <location>
        <begin position="146"/>
        <end position="155"/>
    </location>
</feature>
<reference evidence="2 3" key="1">
    <citation type="submission" date="2021-04" db="EMBL/GenBank/DDBJ databases">
        <authorList>
            <person name="Bliznina A."/>
        </authorList>
    </citation>
    <scope>NUCLEOTIDE SEQUENCE [LARGE SCALE GENOMIC DNA]</scope>
</reference>
<sequence length="425" mass="47692">MPKARKTGNKCVTKMLRKAVTEPPKDNAPLKPTYDRAPIVKKEPVIDLTVDDSPGPSRSTTPIPREQSTTSTLNGVLNDVSFATGARRLYGMAQALLQEDAETTPAAKKATKSSKTDKKTDETRRTSASPKPASVLPKPKLTKNKTSREKEEKTVKFAGNETPVAERNASINEPSTSAATPIFNTSDAPRSAKRPKSAKRNSIKAVRMQAEPQPVEVINPRAKDRRTQQKKRAAEDDQKPSKKKQKTGKTTTKGFMNDPSILSKRRRNEKAAKAIQEEEASTSDQSYNDPDREWEVEHVGGLCLEWEKTKSRRRVGERVVIKEKWVLKPESELRIWIKWKDPFRDNGSLWSAEVQGNLVGVDRELIERSLRRKKCFPMPNKDDGLPDWEDRYAEAFLSGYTPWTAPKTLCKADDSAEVQFIPAQA</sequence>
<proteinExistence type="predicted"/>
<feature type="compositionally biased region" description="Polar residues" evidence="1">
    <location>
        <begin position="56"/>
        <end position="74"/>
    </location>
</feature>
<dbReference type="EMBL" id="OU015568">
    <property type="protein sequence ID" value="CAG5090921.1"/>
    <property type="molecule type" value="Genomic_DNA"/>
</dbReference>
<feature type="region of interest" description="Disordered" evidence="1">
    <location>
        <begin position="98"/>
        <end position="291"/>
    </location>
</feature>
<feature type="compositionally biased region" description="Basic and acidic residues" evidence="1">
    <location>
        <begin position="114"/>
        <end position="125"/>
    </location>
</feature>
<evidence type="ECO:0000256" key="1">
    <source>
        <dbReference type="SAM" id="MobiDB-lite"/>
    </source>
</evidence>
<keyword evidence="3" id="KW-1185">Reference proteome</keyword>
<accession>A0ABN7S6E2</accession>
<gene>
    <name evidence="2" type="ORF">OKIOD_LOCUS4328</name>
</gene>
<protein>
    <submittedName>
        <fullName evidence="2">Oidioi.mRNA.OKI2018_I69.PAR.g12770.t1.cds</fullName>
    </submittedName>
</protein>
<organism evidence="2 3">
    <name type="scientific">Oikopleura dioica</name>
    <name type="common">Tunicate</name>
    <dbReference type="NCBI Taxonomy" id="34765"/>
    <lineage>
        <taxon>Eukaryota</taxon>
        <taxon>Metazoa</taxon>
        <taxon>Chordata</taxon>
        <taxon>Tunicata</taxon>
        <taxon>Appendicularia</taxon>
        <taxon>Copelata</taxon>
        <taxon>Oikopleuridae</taxon>
        <taxon>Oikopleura</taxon>
    </lineage>
</organism>
<dbReference type="Proteomes" id="UP001158576">
    <property type="component" value="Chromosome PAR"/>
</dbReference>
<evidence type="ECO:0000313" key="2">
    <source>
        <dbReference type="EMBL" id="CAG5090921.1"/>
    </source>
</evidence>
<name>A0ABN7S6E2_OIKDI</name>